<dbReference type="PANTHER" id="PTHR43280:SF28">
    <property type="entry name" value="HTH-TYPE TRANSCRIPTIONAL ACTIVATOR RHAS"/>
    <property type="match status" value="1"/>
</dbReference>
<keyword evidence="1" id="KW-0805">Transcription regulation</keyword>
<dbReference type="SMART" id="SM00342">
    <property type="entry name" value="HTH_ARAC"/>
    <property type="match status" value="1"/>
</dbReference>
<dbReference type="SUPFAM" id="SSF46689">
    <property type="entry name" value="Homeodomain-like"/>
    <property type="match status" value="2"/>
</dbReference>
<dbReference type="PRINTS" id="PR00032">
    <property type="entry name" value="HTHARAC"/>
</dbReference>
<dbReference type="EMBL" id="SVER01000007">
    <property type="protein sequence ID" value="MBE5918945.1"/>
    <property type="molecule type" value="Genomic_DNA"/>
</dbReference>
<evidence type="ECO:0000259" key="4">
    <source>
        <dbReference type="PROSITE" id="PS01124"/>
    </source>
</evidence>
<dbReference type="InterPro" id="IPR020449">
    <property type="entry name" value="Tscrpt_reg_AraC-type_HTH"/>
</dbReference>
<dbReference type="Gene3D" id="1.10.10.60">
    <property type="entry name" value="Homeodomain-like"/>
    <property type="match status" value="2"/>
</dbReference>
<dbReference type="InterPro" id="IPR009057">
    <property type="entry name" value="Homeodomain-like_sf"/>
</dbReference>
<organism evidence="5 6">
    <name type="scientific">Pseudobutyrivibrio ruminis</name>
    <dbReference type="NCBI Taxonomy" id="46206"/>
    <lineage>
        <taxon>Bacteria</taxon>
        <taxon>Bacillati</taxon>
        <taxon>Bacillota</taxon>
        <taxon>Clostridia</taxon>
        <taxon>Lachnospirales</taxon>
        <taxon>Lachnospiraceae</taxon>
        <taxon>Pseudobutyrivibrio</taxon>
    </lineage>
</organism>
<comment type="caution">
    <text evidence="5">The sequence shown here is derived from an EMBL/GenBank/DDBJ whole genome shotgun (WGS) entry which is preliminary data.</text>
</comment>
<evidence type="ECO:0000313" key="6">
    <source>
        <dbReference type="Proteomes" id="UP000766246"/>
    </source>
</evidence>
<dbReference type="GO" id="GO:0003700">
    <property type="term" value="F:DNA-binding transcription factor activity"/>
    <property type="evidence" value="ECO:0007669"/>
    <property type="project" value="InterPro"/>
</dbReference>
<accession>A0A927YKV2</accession>
<dbReference type="Pfam" id="PF12833">
    <property type="entry name" value="HTH_18"/>
    <property type="match status" value="1"/>
</dbReference>
<evidence type="ECO:0000256" key="2">
    <source>
        <dbReference type="ARBA" id="ARBA00023125"/>
    </source>
</evidence>
<protein>
    <submittedName>
        <fullName evidence="5">AraC family transcriptional regulator</fullName>
    </submittedName>
</protein>
<sequence length="403" mass="45996">MDTQLFLKLISNLLDIPVFDGTDMDETLKHIEENYCINKTLQPMYTADALHYLIRSAKPNVLYEIIDYLNISISFFIFDSKIFLLGPYAKGEFSESAVDELLIKNKLPSSMVMQLRLYCTKFNIITTNQIQNTITQVLSALEDTTISFDYRRLSGFIADTSDINFDEKILSENNYSEIYRRYDSENRFLNAIRLGDIDNVFNAFSDMTQNSFTALATKEVRSYYLSPASFSILIAITRKAAEQSGLSVITINNITQKYVQRFSVNNNKSHQNIIADYIVELVNAVKEHRLAYASYSKHVVKAIQYMDLHLSEPINIEDIAAAANLSVSHFSRIFKSEVGETAMSTLAKMRCKKAATLLKETNLPVGEISSFVGYSDNNYFVKVFKKTYGDTPSEYRKRKPKNP</sequence>
<name>A0A927YKV2_9FIRM</name>
<evidence type="ECO:0000313" key="5">
    <source>
        <dbReference type="EMBL" id="MBE5918945.1"/>
    </source>
</evidence>
<dbReference type="InterPro" id="IPR018060">
    <property type="entry name" value="HTH_AraC"/>
</dbReference>
<dbReference type="AlphaFoldDB" id="A0A927YKV2"/>
<dbReference type="PROSITE" id="PS01124">
    <property type="entry name" value="HTH_ARAC_FAMILY_2"/>
    <property type="match status" value="1"/>
</dbReference>
<gene>
    <name evidence="5" type="ORF">E7272_03785</name>
</gene>
<dbReference type="Proteomes" id="UP000766246">
    <property type="component" value="Unassembled WGS sequence"/>
</dbReference>
<keyword evidence="3" id="KW-0804">Transcription</keyword>
<evidence type="ECO:0000256" key="1">
    <source>
        <dbReference type="ARBA" id="ARBA00023015"/>
    </source>
</evidence>
<evidence type="ECO:0000256" key="3">
    <source>
        <dbReference type="ARBA" id="ARBA00023163"/>
    </source>
</evidence>
<feature type="domain" description="HTH araC/xylS-type" evidence="4">
    <location>
        <begin position="300"/>
        <end position="398"/>
    </location>
</feature>
<dbReference type="PANTHER" id="PTHR43280">
    <property type="entry name" value="ARAC-FAMILY TRANSCRIPTIONAL REGULATOR"/>
    <property type="match status" value="1"/>
</dbReference>
<keyword evidence="2" id="KW-0238">DNA-binding</keyword>
<reference evidence="5" key="1">
    <citation type="submission" date="2019-04" db="EMBL/GenBank/DDBJ databases">
        <title>Evolution of Biomass-Degrading Anaerobic Consortia Revealed by Metagenomics.</title>
        <authorList>
            <person name="Peng X."/>
        </authorList>
    </citation>
    <scope>NUCLEOTIDE SEQUENCE</scope>
    <source>
        <strain evidence="5">SIG311</strain>
    </source>
</reference>
<dbReference type="GO" id="GO:0043565">
    <property type="term" value="F:sequence-specific DNA binding"/>
    <property type="evidence" value="ECO:0007669"/>
    <property type="project" value="InterPro"/>
</dbReference>
<proteinExistence type="predicted"/>